<accession>A0A9E2W8J1</accession>
<reference evidence="9" key="1">
    <citation type="submission" date="2021-06" db="EMBL/GenBank/DDBJ databases">
        <authorList>
            <person name="Huq M.A."/>
        </authorList>
    </citation>
    <scope>NUCLEOTIDE SEQUENCE</scope>
    <source>
        <strain evidence="9">MAH-26</strain>
    </source>
</reference>
<comment type="caution">
    <text evidence="9">The sequence shown here is derived from an EMBL/GenBank/DDBJ whole genome shotgun (WGS) entry which is preliminary data.</text>
</comment>
<dbReference type="PANTHER" id="PTHR21716">
    <property type="entry name" value="TRANSMEMBRANE PROTEIN"/>
    <property type="match status" value="1"/>
</dbReference>
<organism evidence="9 10">
    <name type="scientific">Pinibacter aurantiacus</name>
    <dbReference type="NCBI Taxonomy" id="2851599"/>
    <lineage>
        <taxon>Bacteria</taxon>
        <taxon>Pseudomonadati</taxon>
        <taxon>Bacteroidota</taxon>
        <taxon>Chitinophagia</taxon>
        <taxon>Chitinophagales</taxon>
        <taxon>Chitinophagaceae</taxon>
        <taxon>Pinibacter</taxon>
    </lineage>
</organism>
<proteinExistence type="inferred from homology"/>
<dbReference type="Proteomes" id="UP000812270">
    <property type="component" value="Unassembled WGS sequence"/>
</dbReference>
<keyword evidence="4" id="KW-1003">Cell membrane</keyword>
<evidence type="ECO:0000256" key="8">
    <source>
        <dbReference type="SAM" id="Phobius"/>
    </source>
</evidence>
<evidence type="ECO:0000256" key="5">
    <source>
        <dbReference type="ARBA" id="ARBA00022692"/>
    </source>
</evidence>
<feature type="transmembrane region" description="Helical" evidence="8">
    <location>
        <begin position="61"/>
        <end position="82"/>
    </location>
</feature>
<feature type="transmembrane region" description="Helical" evidence="8">
    <location>
        <begin position="241"/>
        <end position="262"/>
    </location>
</feature>
<feature type="transmembrane region" description="Helical" evidence="8">
    <location>
        <begin position="31"/>
        <end position="49"/>
    </location>
</feature>
<dbReference type="Pfam" id="PF01594">
    <property type="entry name" value="AI-2E_transport"/>
    <property type="match status" value="1"/>
</dbReference>
<dbReference type="GO" id="GO:0005886">
    <property type="term" value="C:plasma membrane"/>
    <property type="evidence" value="ECO:0007669"/>
    <property type="project" value="UniProtKB-SubCell"/>
</dbReference>
<keyword evidence="5 8" id="KW-0812">Transmembrane</keyword>
<name>A0A9E2W8J1_9BACT</name>
<dbReference type="AlphaFoldDB" id="A0A9E2W8J1"/>
<evidence type="ECO:0000256" key="1">
    <source>
        <dbReference type="ARBA" id="ARBA00004651"/>
    </source>
</evidence>
<evidence type="ECO:0000313" key="9">
    <source>
        <dbReference type="EMBL" id="MBV4358262.1"/>
    </source>
</evidence>
<dbReference type="EMBL" id="JAHSPG010000011">
    <property type="protein sequence ID" value="MBV4358262.1"/>
    <property type="molecule type" value="Genomic_DNA"/>
</dbReference>
<evidence type="ECO:0000256" key="4">
    <source>
        <dbReference type="ARBA" id="ARBA00022475"/>
    </source>
</evidence>
<feature type="transmembrane region" description="Helical" evidence="8">
    <location>
        <begin position="144"/>
        <end position="168"/>
    </location>
</feature>
<keyword evidence="10" id="KW-1185">Reference proteome</keyword>
<dbReference type="PANTHER" id="PTHR21716:SF53">
    <property type="entry name" value="PERMEASE PERM-RELATED"/>
    <property type="match status" value="1"/>
</dbReference>
<gene>
    <name evidence="9" type="ORF">KTO63_13940</name>
</gene>
<evidence type="ECO:0000256" key="6">
    <source>
        <dbReference type="ARBA" id="ARBA00022989"/>
    </source>
</evidence>
<evidence type="ECO:0000256" key="3">
    <source>
        <dbReference type="ARBA" id="ARBA00022448"/>
    </source>
</evidence>
<keyword evidence="3" id="KW-0813">Transport</keyword>
<dbReference type="RefSeq" id="WP_217791938.1">
    <property type="nucleotide sequence ID" value="NZ_JAHSPG010000011.1"/>
</dbReference>
<comment type="subcellular location">
    <subcellularLocation>
        <location evidence="1">Cell membrane</location>
        <topology evidence="1">Multi-pass membrane protein</topology>
    </subcellularLocation>
</comment>
<evidence type="ECO:0000256" key="2">
    <source>
        <dbReference type="ARBA" id="ARBA00009773"/>
    </source>
</evidence>
<feature type="transmembrane region" description="Helical" evidence="8">
    <location>
        <begin position="268"/>
        <end position="287"/>
    </location>
</feature>
<feature type="transmembrane region" description="Helical" evidence="8">
    <location>
        <begin position="299"/>
        <end position="326"/>
    </location>
</feature>
<dbReference type="InterPro" id="IPR002549">
    <property type="entry name" value="AI-2E-like"/>
</dbReference>
<keyword evidence="6 8" id="KW-1133">Transmembrane helix</keyword>
<keyword evidence="7 8" id="KW-0472">Membrane</keyword>
<comment type="similarity">
    <text evidence="2">Belongs to the autoinducer-2 exporter (AI-2E) (TC 2.A.86) family.</text>
</comment>
<protein>
    <submittedName>
        <fullName evidence="9">AI-2E family transporter</fullName>
    </submittedName>
</protein>
<evidence type="ECO:0000313" key="10">
    <source>
        <dbReference type="Proteomes" id="UP000812270"/>
    </source>
</evidence>
<evidence type="ECO:0000256" key="7">
    <source>
        <dbReference type="ARBA" id="ARBA00023136"/>
    </source>
</evidence>
<sequence>MDQIKLPLYVKLSLVSLLLALWLYGLFIGQYLLLPLGFAVLISILLRPVEARLMKWKVPRVPAILLSILIAIIVLGGVMFFISSQVQNFIQDLPTIKKNINTLVTQVQQWVRQQLHVSQHQQQQVVAQAKEKATGEIGTVAGGALSIIGSSLSNITLIPIYTFLFMYYRELLRTFVIRLFHKKHNDKVVEVISEVRFIIQHYIAGLLLENSCVAVLNAIGLFIIGAPYAILLSIVGAILNLIPYIGGLIAVFLISFITYTNTGEVSKLIWSVVIFLVVQFIDNNFIYPRIIGSKVKLNALVCIVGVIVAGSLAGIGGMFLSIPFIAICKTIFDRVDELKPWGMLLGDDFAALHEPRKRRKIEEQDKN</sequence>